<name>A0AAN4R452_9PROT</name>
<dbReference type="AlphaFoldDB" id="A0AAN4R452"/>
<accession>A0AAN4R452</accession>
<organism evidence="1 2">
    <name type="scientific">Asaia bogorensis NBRC 16594</name>
    <dbReference type="NCBI Taxonomy" id="1231624"/>
    <lineage>
        <taxon>Bacteria</taxon>
        <taxon>Pseudomonadati</taxon>
        <taxon>Pseudomonadota</taxon>
        <taxon>Alphaproteobacteria</taxon>
        <taxon>Acetobacterales</taxon>
        <taxon>Acetobacteraceae</taxon>
        <taxon>Asaia</taxon>
    </lineage>
</organism>
<gene>
    <name evidence="1" type="ORF">ABO01nite_28500</name>
</gene>
<dbReference type="Proteomes" id="UP000321287">
    <property type="component" value="Unassembled WGS sequence"/>
</dbReference>
<comment type="caution">
    <text evidence="1">The sequence shown here is derived from an EMBL/GenBank/DDBJ whole genome shotgun (WGS) entry which is preliminary data.</text>
</comment>
<dbReference type="RefSeq" id="WP_146926797.1">
    <property type="nucleotide sequence ID" value="NZ_BAPU01000060.1"/>
</dbReference>
<sequence>MPVIFLVFGLLILMNALGLEDSLRPPAGTLTASLSDQAYGNAFLTYQAAVVDAVQQNGISGSSVAVAIPSVAGGRNIALPGAGNVVSQSGNTITIAVYAALTSSQLQATIAQSGGNATLGWARSGQWVSPLYGQMGPIPLSVPDRDAVSFIALNRN</sequence>
<dbReference type="EMBL" id="BJVS01000010">
    <property type="protein sequence ID" value="GEL54843.1"/>
    <property type="molecule type" value="Genomic_DNA"/>
</dbReference>
<evidence type="ECO:0000313" key="1">
    <source>
        <dbReference type="EMBL" id="GEL54843.1"/>
    </source>
</evidence>
<keyword evidence="2" id="KW-1185">Reference proteome</keyword>
<reference evidence="1 2" key="1">
    <citation type="submission" date="2019-07" db="EMBL/GenBank/DDBJ databases">
        <title>Whole genome shotgun sequence of Asaia bogorensis NBRC 16594.</title>
        <authorList>
            <person name="Hosoyama A."/>
            <person name="Uohara A."/>
            <person name="Ohji S."/>
            <person name="Ichikawa N."/>
        </authorList>
    </citation>
    <scope>NUCLEOTIDE SEQUENCE [LARGE SCALE GENOMIC DNA]</scope>
    <source>
        <strain evidence="1 2">NBRC 16594</strain>
    </source>
</reference>
<protein>
    <submittedName>
        <fullName evidence="1">Uncharacterized protein</fullName>
    </submittedName>
</protein>
<proteinExistence type="predicted"/>
<evidence type="ECO:0000313" key="2">
    <source>
        <dbReference type="Proteomes" id="UP000321287"/>
    </source>
</evidence>